<name>A0A1A9MYG1_9BURK</name>
<protein>
    <submittedName>
        <fullName evidence="12">Glutamine ABC transporter permease</fullName>
    </submittedName>
</protein>
<dbReference type="InterPro" id="IPR035906">
    <property type="entry name" value="MetI-like_sf"/>
</dbReference>
<evidence type="ECO:0000256" key="5">
    <source>
        <dbReference type="ARBA" id="ARBA00022475"/>
    </source>
</evidence>
<dbReference type="NCBIfam" id="TIGR01726">
    <property type="entry name" value="HEQRo_perm_3TM"/>
    <property type="match status" value="1"/>
</dbReference>
<evidence type="ECO:0000256" key="7">
    <source>
        <dbReference type="ARBA" id="ARBA00022970"/>
    </source>
</evidence>
<keyword evidence="4 10" id="KW-0813">Transport</keyword>
<accession>A0A1A9MYG1</accession>
<keyword evidence="8 10" id="KW-1133">Transmembrane helix</keyword>
<dbReference type="PROSITE" id="PS50928">
    <property type="entry name" value="ABC_TM1"/>
    <property type="match status" value="1"/>
</dbReference>
<evidence type="ECO:0000313" key="15">
    <source>
        <dbReference type="Proteomes" id="UP000078116"/>
    </source>
</evidence>
<evidence type="ECO:0000313" key="14">
    <source>
        <dbReference type="Proteomes" id="UP000077961"/>
    </source>
</evidence>
<evidence type="ECO:0000256" key="3">
    <source>
        <dbReference type="ARBA" id="ARBA00010072"/>
    </source>
</evidence>
<dbReference type="Gene3D" id="1.10.3720.10">
    <property type="entry name" value="MetI-like"/>
    <property type="match status" value="1"/>
</dbReference>
<gene>
    <name evidence="12" type="primary">glnP</name>
    <name evidence="13" type="ORF">A6V36_18655</name>
    <name evidence="12" type="ORF">A6V37_10835</name>
</gene>
<organism evidence="12 15">
    <name type="scientific">Paraburkholderia ginsengiterrae</name>
    <dbReference type="NCBI Taxonomy" id="1462993"/>
    <lineage>
        <taxon>Bacteria</taxon>
        <taxon>Pseudomonadati</taxon>
        <taxon>Pseudomonadota</taxon>
        <taxon>Betaproteobacteria</taxon>
        <taxon>Burkholderiales</taxon>
        <taxon>Burkholderiaceae</taxon>
        <taxon>Paraburkholderia</taxon>
    </lineage>
</organism>
<comment type="similarity">
    <text evidence="3">Belongs to the binding-protein-dependent transport system permease family. HisMQ subfamily.</text>
</comment>
<dbReference type="Pfam" id="PF00528">
    <property type="entry name" value="BPD_transp_1"/>
    <property type="match status" value="1"/>
</dbReference>
<dbReference type="InterPro" id="IPR010065">
    <property type="entry name" value="AA_ABC_transptr_permease_3TM"/>
</dbReference>
<feature type="transmembrane region" description="Helical" evidence="10">
    <location>
        <begin position="67"/>
        <end position="86"/>
    </location>
</feature>
<dbReference type="OrthoDB" id="7026155at2"/>
<feature type="transmembrane region" description="Helical" evidence="10">
    <location>
        <begin position="23"/>
        <end position="46"/>
    </location>
</feature>
<comment type="subcellular location">
    <subcellularLocation>
        <location evidence="2">Cell inner membrane</location>
        <topology evidence="2">Multi-pass membrane protein</topology>
    </subcellularLocation>
    <subcellularLocation>
        <location evidence="10">Cell membrane</location>
        <topology evidence="10">Multi-pass membrane protein</topology>
    </subcellularLocation>
</comment>
<dbReference type="EMBL" id="LXKA01000382">
    <property type="protein sequence ID" value="OAJ52138.1"/>
    <property type="molecule type" value="Genomic_DNA"/>
</dbReference>
<evidence type="ECO:0000259" key="11">
    <source>
        <dbReference type="PROSITE" id="PS50928"/>
    </source>
</evidence>
<keyword evidence="6 10" id="KW-0812">Transmembrane</keyword>
<dbReference type="GO" id="GO:0043190">
    <property type="term" value="C:ATP-binding cassette (ABC) transporter complex"/>
    <property type="evidence" value="ECO:0007669"/>
    <property type="project" value="InterPro"/>
</dbReference>
<dbReference type="AlphaFoldDB" id="A0A1A9MYG1"/>
<dbReference type="SUPFAM" id="SSF161098">
    <property type="entry name" value="MetI-like"/>
    <property type="match status" value="1"/>
</dbReference>
<evidence type="ECO:0000313" key="12">
    <source>
        <dbReference type="EMBL" id="OAJ52138.1"/>
    </source>
</evidence>
<dbReference type="GO" id="GO:0006865">
    <property type="term" value="P:amino acid transport"/>
    <property type="evidence" value="ECO:0007669"/>
    <property type="project" value="UniProtKB-KW"/>
</dbReference>
<dbReference type="RefSeq" id="WP_064265168.1">
    <property type="nucleotide sequence ID" value="NZ_LXJZ01000020.1"/>
</dbReference>
<sequence>MEFDWSVIWTALPDLITGVKLTVFIAFVGLVGGFVVGVVAGMFRAYGPLALNIAAQVYIELIRGTPIVVQVMFLYFALPLLAHLRIDGLSAAIIAITVNSGAYLAEVVRGALLSIPKGLMEAGLAMGLSMPRVLLKIVGPLAFRRLIPPLGNQCIVSLKDTSLFIVIGVGELTRKGQEIIAGNFRAVEIWSAVAVIYLVLTGAMTLSLRVVEKRMRIL</sequence>
<dbReference type="NCBIfam" id="NF007028">
    <property type="entry name" value="PRK09494.1"/>
    <property type="match status" value="1"/>
</dbReference>
<evidence type="ECO:0000256" key="10">
    <source>
        <dbReference type="RuleBase" id="RU363032"/>
    </source>
</evidence>
<dbReference type="InterPro" id="IPR000515">
    <property type="entry name" value="MetI-like"/>
</dbReference>
<evidence type="ECO:0000256" key="1">
    <source>
        <dbReference type="ARBA" id="ARBA00003159"/>
    </source>
</evidence>
<keyword evidence="5" id="KW-1003">Cell membrane</keyword>
<dbReference type="Proteomes" id="UP000078116">
    <property type="component" value="Unassembled WGS sequence"/>
</dbReference>
<keyword evidence="9 10" id="KW-0472">Membrane</keyword>
<dbReference type="PANTHER" id="PTHR30614:SF20">
    <property type="entry name" value="GLUTAMINE TRANSPORT SYSTEM PERMEASE PROTEIN GLNP"/>
    <property type="match status" value="1"/>
</dbReference>
<evidence type="ECO:0000256" key="6">
    <source>
        <dbReference type="ARBA" id="ARBA00022692"/>
    </source>
</evidence>
<evidence type="ECO:0000256" key="2">
    <source>
        <dbReference type="ARBA" id="ARBA00004429"/>
    </source>
</evidence>
<dbReference type="STRING" id="1462993.A6V36_18655"/>
<evidence type="ECO:0000256" key="4">
    <source>
        <dbReference type="ARBA" id="ARBA00022448"/>
    </source>
</evidence>
<dbReference type="EMBL" id="LXJZ01000020">
    <property type="protein sequence ID" value="OAJ63503.1"/>
    <property type="molecule type" value="Genomic_DNA"/>
</dbReference>
<feature type="domain" description="ABC transmembrane type-1" evidence="11">
    <location>
        <begin position="19"/>
        <end position="208"/>
    </location>
</feature>
<evidence type="ECO:0000256" key="9">
    <source>
        <dbReference type="ARBA" id="ARBA00023136"/>
    </source>
</evidence>
<reference evidence="14 15" key="1">
    <citation type="submission" date="2016-04" db="EMBL/GenBank/DDBJ databases">
        <title>Reclassification of Paraburkholderia panaciterrae (Farh et al. 2015) Dobritsa &amp; Samadpour 2016 as a later homotypic synonym of Paraburkholderia ginsengiterrae (Farh et al. 2015) Dobritsa &amp; Samadpour 2016.</title>
        <authorList>
            <person name="Dobritsa A.P."/>
            <person name="Kutumbaka K."/>
            <person name="Samadpour M."/>
        </authorList>
    </citation>
    <scope>NUCLEOTIDE SEQUENCE [LARGE SCALE GENOMIC DNA]</scope>
    <source>
        <strain evidence="12 15">DCY85</strain>
        <strain evidence="13 14">DCY85-1</strain>
    </source>
</reference>
<dbReference type="CDD" id="cd06261">
    <property type="entry name" value="TM_PBP2"/>
    <property type="match status" value="1"/>
</dbReference>
<keyword evidence="7" id="KW-0029">Amino-acid transport</keyword>
<evidence type="ECO:0000313" key="13">
    <source>
        <dbReference type="EMBL" id="OAJ63503.1"/>
    </source>
</evidence>
<comment type="caution">
    <text evidence="12">The sequence shown here is derived from an EMBL/GenBank/DDBJ whole genome shotgun (WGS) entry which is preliminary data.</text>
</comment>
<keyword evidence="14" id="KW-1185">Reference proteome</keyword>
<evidence type="ECO:0000256" key="8">
    <source>
        <dbReference type="ARBA" id="ARBA00022989"/>
    </source>
</evidence>
<dbReference type="GO" id="GO:0022857">
    <property type="term" value="F:transmembrane transporter activity"/>
    <property type="evidence" value="ECO:0007669"/>
    <property type="project" value="InterPro"/>
</dbReference>
<feature type="transmembrane region" description="Helical" evidence="10">
    <location>
        <begin position="189"/>
        <end position="211"/>
    </location>
</feature>
<proteinExistence type="inferred from homology"/>
<dbReference type="PANTHER" id="PTHR30614">
    <property type="entry name" value="MEMBRANE COMPONENT OF AMINO ACID ABC TRANSPORTER"/>
    <property type="match status" value="1"/>
</dbReference>
<comment type="function">
    <text evidence="1">Part of the binding-protein-dependent transport system for glutamine; probably responsible for the translocation of the substrate across the membrane.</text>
</comment>
<feature type="transmembrane region" description="Helical" evidence="10">
    <location>
        <begin position="92"/>
        <end position="112"/>
    </location>
</feature>
<dbReference type="InterPro" id="IPR043429">
    <property type="entry name" value="ArtM/GltK/GlnP/TcyL/YhdX-like"/>
</dbReference>
<dbReference type="Proteomes" id="UP000077961">
    <property type="component" value="Unassembled WGS sequence"/>
</dbReference>